<dbReference type="CDD" id="cd21037">
    <property type="entry name" value="MLKL_NTD"/>
    <property type="match status" value="1"/>
</dbReference>
<proteinExistence type="predicted"/>
<name>A0A811RKB4_9POAL</name>
<dbReference type="Pfam" id="PF19584">
    <property type="entry name" value="MCAfunc"/>
    <property type="match status" value="1"/>
</dbReference>
<dbReference type="EMBL" id="CAJGYO010000015">
    <property type="protein sequence ID" value="CAD6270869.1"/>
    <property type="molecule type" value="Genomic_DNA"/>
</dbReference>
<dbReference type="Proteomes" id="UP000604825">
    <property type="component" value="Unassembled WGS sequence"/>
</dbReference>
<dbReference type="Gene3D" id="3.30.200.20">
    <property type="entry name" value="Phosphorylase Kinase, domain 1"/>
    <property type="match status" value="1"/>
</dbReference>
<dbReference type="PANTHER" id="PTHR46146">
    <property type="entry name" value="SERINE/THREONINE-PROTEIN KINASE-LIKE PROTEIN CCR4"/>
    <property type="match status" value="1"/>
</dbReference>
<dbReference type="Gene3D" id="1.20.930.20">
    <property type="entry name" value="Adaptor protein Cbl, N-terminal domain"/>
    <property type="match status" value="1"/>
</dbReference>
<evidence type="ECO:0000259" key="1">
    <source>
        <dbReference type="PROSITE" id="PS50011"/>
    </source>
</evidence>
<dbReference type="SUPFAM" id="SSF56112">
    <property type="entry name" value="Protein kinase-like (PK-like)"/>
    <property type="match status" value="1"/>
</dbReference>
<reference evidence="2" key="1">
    <citation type="submission" date="2020-10" db="EMBL/GenBank/DDBJ databases">
        <authorList>
            <person name="Han B."/>
            <person name="Lu T."/>
            <person name="Zhao Q."/>
            <person name="Huang X."/>
            <person name="Zhao Y."/>
        </authorList>
    </citation>
    <scope>NUCLEOTIDE SEQUENCE</scope>
</reference>
<feature type="domain" description="Protein kinase" evidence="1">
    <location>
        <begin position="151"/>
        <end position="454"/>
    </location>
</feature>
<dbReference type="Pfam" id="PF07714">
    <property type="entry name" value="PK_Tyr_Ser-Thr"/>
    <property type="match status" value="1"/>
</dbReference>
<evidence type="ECO:0000313" key="3">
    <source>
        <dbReference type="Proteomes" id="UP000604825"/>
    </source>
</evidence>
<gene>
    <name evidence="2" type="ORF">NCGR_LOCUS54159</name>
</gene>
<dbReference type="GO" id="GO:0005524">
    <property type="term" value="F:ATP binding"/>
    <property type="evidence" value="ECO:0007669"/>
    <property type="project" value="InterPro"/>
</dbReference>
<dbReference type="InterPro" id="IPR036537">
    <property type="entry name" value="Adaptor_Cbl_N_dom_sf"/>
</dbReference>
<protein>
    <recommendedName>
        <fullName evidence="1">Protein kinase domain-containing protein</fullName>
    </recommendedName>
</protein>
<dbReference type="InterPro" id="IPR000719">
    <property type="entry name" value="Prot_kinase_dom"/>
</dbReference>
<dbReference type="AlphaFoldDB" id="A0A811RKB4"/>
<dbReference type="GO" id="GO:0004672">
    <property type="term" value="F:protein kinase activity"/>
    <property type="evidence" value="ECO:0007669"/>
    <property type="project" value="InterPro"/>
</dbReference>
<dbReference type="GO" id="GO:0007166">
    <property type="term" value="P:cell surface receptor signaling pathway"/>
    <property type="evidence" value="ECO:0007669"/>
    <property type="project" value="InterPro"/>
</dbReference>
<dbReference type="OrthoDB" id="604067at2759"/>
<comment type="caution">
    <text evidence="2">The sequence shown here is derived from an EMBL/GenBank/DDBJ whole genome shotgun (WGS) entry which is preliminary data.</text>
</comment>
<evidence type="ECO:0000313" key="2">
    <source>
        <dbReference type="EMBL" id="CAD6270869.1"/>
    </source>
</evidence>
<accession>A0A811RKB4</accession>
<dbReference type="InterPro" id="IPR001245">
    <property type="entry name" value="Ser-Thr/Tyr_kinase_cat_dom"/>
</dbReference>
<dbReference type="InterPro" id="IPR059179">
    <property type="entry name" value="MLKL-like_MCAfunc"/>
</dbReference>
<dbReference type="InterPro" id="IPR045766">
    <property type="entry name" value="MCAfunc"/>
</dbReference>
<dbReference type="PANTHER" id="PTHR46146:SF17">
    <property type="entry name" value="PROTEIN KINASE DOMAIN-CONTAINING PROTEIN"/>
    <property type="match status" value="1"/>
</dbReference>
<keyword evidence="3" id="KW-1185">Reference proteome</keyword>
<dbReference type="InterPro" id="IPR011009">
    <property type="entry name" value="Kinase-like_dom_sf"/>
</dbReference>
<organism evidence="2 3">
    <name type="scientific">Miscanthus lutarioriparius</name>
    <dbReference type="NCBI Taxonomy" id="422564"/>
    <lineage>
        <taxon>Eukaryota</taxon>
        <taxon>Viridiplantae</taxon>
        <taxon>Streptophyta</taxon>
        <taxon>Embryophyta</taxon>
        <taxon>Tracheophyta</taxon>
        <taxon>Spermatophyta</taxon>
        <taxon>Magnoliopsida</taxon>
        <taxon>Liliopsida</taxon>
        <taxon>Poales</taxon>
        <taxon>Poaceae</taxon>
        <taxon>PACMAD clade</taxon>
        <taxon>Panicoideae</taxon>
        <taxon>Andropogonodae</taxon>
        <taxon>Andropogoneae</taxon>
        <taxon>Saccharinae</taxon>
        <taxon>Miscanthus</taxon>
    </lineage>
</organism>
<sequence length="457" mass="49587">MWNGLESAATVAQVVGLDVGGLISMIGQAARTARQNTKDCEHLARRVGMLAELVPRLQDPEARRALAGLDGALLEAHHLVMSCQRKGFTSQLFSASRMSERFRDVDRKIDTYLSIIPVISYIGIARRLDGNPSSRSQSLLEESGRAEDREFTLAEIVVATNNFAVVLSDDAESGTKVYKGKLHNGPEVAVKRLNRTRRGAEDAFFKEQQILSPLRHDHIVCLLGTCADDGERMLVTQYMPNGSLYDQLHGRSHLSSLSPVTASWKTRVQVLLGAARAVEHLHRHAMPLIIHGNVASSNILLDAAWAPRLSGFGASVWQAAGVTSQAVEVTAAASYGGYADPEYYSTGRIKPASDVYGLGVVMLEVLTGQPPVVSVWDEAKQDVVAMTLASFALPTIQAGMLGNVLDRRPAPQPTTWQQLQPLQLVANMAARCLCLHGDNRPAISDVIANLEQALCLI</sequence>
<dbReference type="PROSITE" id="PS50011">
    <property type="entry name" value="PROTEIN_KINASE_DOM"/>
    <property type="match status" value="1"/>
</dbReference>
<dbReference type="Gene3D" id="1.10.510.10">
    <property type="entry name" value="Transferase(Phosphotransferase) domain 1"/>
    <property type="match status" value="1"/>
</dbReference>